<dbReference type="EMBL" id="MT144695">
    <property type="protein sequence ID" value="QJH97645.1"/>
    <property type="molecule type" value="Genomic_DNA"/>
</dbReference>
<gene>
    <name evidence="2" type="ORF">MM415A01400_0016</name>
    <name evidence="1" type="ORF">MM415B00628_0016</name>
    <name evidence="3" type="ORF">TM448B01052_0011</name>
</gene>
<evidence type="ECO:0000313" key="3">
    <source>
        <dbReference type="EMBL" id="QJH97645.1"/>
    </source>
</evidence>
<sequence length="544" mass="56828">MLLKDQGDVCGVTPMPTDRVDDTSRVATATSETVTWLYLSSGAYASATAQAAGTIVTGKLDYDGVTNSMGSNLGTHLDTSLSWGAATRLDSLATVPDDVLSKMAFMSPTDQIATITPYLTTNGEYIIDHRRGQIWAMPKATVADDAATYTYKVPLSTGSGSTVDITMVGGVAVPVEDAAVTSTGIHPLWESKDFDGSALPNATNEGDATRPATTLNGVPYGFLVNEDGSKTPVIADDSAQVATPEMINVGGEYRASATTYSDGDATILQTDVNGQLKVVLSSDIEIGAVEIKDGTTDARQAVKVDNATASATPTVALTGGIYKDALDTYADNDATPNHHDVNGQLLTTVNGLAGSVAHDAADAGNPIKIGGYAASSQRTAAAAADRVDAIFNLNGELVNAGYTWATSSNRSEEIDPISTHYLNESLLDTTNISAATHYYPSSTGASMDGYKGLSVTGKLIDADGTLTVTVEATNDEDTTSGDWEDVTATFIDTSDGAVGGAYTVTNGTLIFGFYNPDFNFRYYRIVVVADGATNTVILKTRKLY</sequence>
<name>A0A6M3K5V8_9ZZZZ</name>
<dbReference type="AlphaFoldDB" id="A0A6M3K5V8"/>
<reference evidence="2" key="1">
    <citation type="submission" date="2020-03" db="EMBL/GenBank/DDBJ databases">
        <title>The deep terrestrial virosphere.</title>
        <authorList>
            <person name="Holmfeldt K."/>
            <person name="Nilsson E."/>
            <person name="Simone D."/>
            <person name="Lopez-Fernandez M."/>
            <person name="Wu X."/>
            <person name="de Brujin I."/>
            <person name="Lundin D."/>
            <person name="Andersson A."/>
            <person name="Bertilsson S."/>
            <person name="Dopson M."/>
        </authorList>
    </citation>
    <scope>NUCLEOTIDE SEQUENCE</scope>
    <source>
        <strain evidence="2">MM415A01400</strain>
        <strain evidence="1">MM415B00628</strain>
        <strain evidence="3">TM448B01052</strain>
    </source>
</reference>
<proteinExistence type="predicted"/>
<accession>A0A6M3K5V8</accession>
<dbReference type="EMBL" id="MT141496">
    <property type="protein sequence ID" value="QJA63398.1"/>
    <property type="molecule type" value="Genomic_DNA"/>
</dbReference>
<evidence type="ECO:0000313" key="1">
    <source>
        <dbReference type="EMBL" id="QJA63398.1"/>
    </source>
</evidence>
<organism evidence="2">
    <name type="scientific">viral metagenome</name>
    <dbReference type="NCBI Taxonomy" id="1070528"/>
    <lineage>
        <taxon>unclassified sequences</taxon>
        <taxon>metagenomes</taxon>
        <taxon>organismal metagenomes</taxon>
    </lineage>
</organism>
<dbReference type="EMBL" id="MT142252">
    <property type="protein sequence ID" value="QJA76922.1"/>
    <property type="molecule type" value="Genomic_DNA"/>
</dbReference>
<protein>
    <submittedName>
        <fullName evidence="2">Uncharacterized protein</fullName>
    </submittedName>
</protein>
<evidence type="ECO:0000313" key="2">
    <source>
        <dbReference type="EMBL" id="QJA76922.1"/>
    </source>
</evidence>